<keyword evidence="15" id="KW-1185">Reference proteome</keyword>
<keyword evidence="9" id="KW-0012">Acyltransferase</keyword>
<gene>
    <name evidence="14" type="primary">TPHA0D03190</name>
    <name evidence="14" type="ordered locus">TPHA_0D03190</name>
</gene>
<dbReference type="Proteomes" id="UP000005666">
    <property type="component" value="Chromosome 4"/>
</dbReference>
<dbReference type="InterPro" id="IPR000872">
    <property type="entry name" value="Tafazzin"/>
</dbReference>
<organism evidence="14 15">
    <name type="scientific">Tetrapisispora phaffii (strain ATCC 24235 / CBS 4417 / NBRC 1672 / NRRL Y-8282 / UCD 70-5)</name>
    <name type="common">Yeast</name>
    <name type="synonym">Fabospora phaffii</name>
    <dbReference type="NCBI Taxonomy" id="1071381"/>
    <lineage>
        <taxon>Eukaryota</taxon>
        <taxon>Fungi</taxon>
        <taxon>Dikarya</taxon>
        <taxon>Ascomycota</taxon>
        <taxon>Saccharomycotina</taxon>
        <taxon>Saccharomycetes</taxon>
        <taxon>Saccharomycetales</taxon>
        <taxon>Saccharomycetaceae</taxon>
        <taxon>Tetrapisispora</taxon>
    </lineage>
</organism>
<evidence type="ECO:0000256" key="11">
    <source>
        <dbReference type="ARBA" id="ARBA00047906"/>
    </source>
</evidence>
<comment type="subcellular location">
    <subcellularLocation>
        <location evidence="1">Mitochondrion inner membrane</location>
        <topology evidence="1">Peripheral membrane protein</topology>
        <orientation evidence="1">Intermembrane side</orientation>
    </subcellularLocation>
    <subcellularLocation>
        <location evidence="10">Mitochondrion outer membrane</location>
        <topology evidence="10">Peripheral membrane protein</topology>
        <orientation evidence="10">Intermembrane side</orientation>
    </subcellularLocation>
</comment>
<keyword evidence="4" id="KW-1000">Mitochondrion outer membrane</keyword>
<keyword evidence="6" id="KW-0443">Lipid metabolism</keyword>
<evidence type="ECO:0000256" key="1">
    <source>
        <dbReference type="ARBA" id="ARBA00004137"/>
    </source>
</evidence>
<dbReference type="PANTHER" id="PTHR12497:SF0">
    <property type="entry name" value="TAFAZZIN"/>
    <property type="match status" value="1"/>
</dbReference>
<comment type="similarity">
    <text evidence="2 12">Belongs to the taffazin family.</text>
</comment>
<reference evidence="14 15" key="1">
    <citation type="journal article" date="2011" name="Proc. Natl. Acad. Sci. U.S.A.">
        <title>Evolutionary erosion of yeast sex chromosomes by mating-type switching accidents.</title>
        <authorList>
            <person name="Gordon J.L."/>
            <person name="Armisen D."/>
            <person name="Proux-Wera E."/>
            <person name="Oheigeartaigh S.S."/>
            <person name="Byrne K.P."/>
            <person name="Wolfe K.H."/>
        </authorList>
    </citation>
    <scope>NUCLEOTIDE SEQUENCE [LARGE SCALE GENOMIC DNA]</scope>
    <source>
        <strain evidence="15">ATCC 24235 / CBS 4417 / NBRC 1672 / NRRL Y-8282 / UCD 70-5</strain>
    </source>
</reference>
<evidence type="ECO:0000256" key="5">
    <source>
        <dbReference type="ARBA" id="ARBA00022792"/>
    </source>
</evidence>
<dbReference type="PANTHER" id="PTHR12497">
    <property type="entry name" value="TAZ PROTEIN TAFAZZIN"/>
    <property type="match status" value="1"/>
</dbReference>
<dbReference type="AlphaFoldDB" id="G8BSY4"/>
<dbReference type="GO" id="GO:0005741">
    <property type="term" value="C:mitochondrial outer membrane"/>
    <property type="evidence" value="ECO:0007669"/>
    <property type="project" value="UniProtKB-SubCell"/>
</dbReference>
<evidence type="ECO:0000256" key="7">
    <source>
        <dbReference type="ARBA" id="ARBA00023128"/>
    </source>
</evidence>
<dbReference type="GO" id="GO:0005743">
    <property type="term" value="C:mitochondrial inner membrane"/>
    <property type="evidence" value="ECO:0007669"/>
    <property type="project" value="UniProtKB-SubCell"/>
</dbReference>
<protein>
    <recommendedName>
        <fullName evidence="12">Tafazzin family protein</fullName>
    </recommendedName>
</protein>
<evidence type="ECO:0000256" key="8">
    <source>
        <dbReference type="ARBA" id="ARBA00023136"/>
    </source>
</evidence>
<dbReference type="PRINTS" id="PR00979">
    <property type="entry name" value="TAFAZZIN"/>
</dbReference>
<evidence type="ECO:0000313" key="14">
    <source>
        <dbReference type="EMBL" id="CCE62955.1"/>
    </source>
</evidence>
<name>G8BSY4_TETPH</name>
<evidence type="ECO:0000313" key="15">
    <source>
        <dbReference type="Proteomes" id="UP000005666"/>
    </source>
</evidence>
<dbReference type="KEGG" id="tpf:TPHA_0D03190"/>
<dbReference type="RefSeq" id="XP_003685389.1">
    <property type="nucleotide sequence ID" value="XM_003685341.1"/>
</dbReference>
<keyword evidence="8" id="KW-0472">Membrane</keyword>
<evidence type="ECO:0000259" key="13">
    <source>
        <dbReference type="SMART" id="SM00563"/>
    </source>
</evidence>
<keyword evidence="7" id="KW-0496">Mitochondrion</keyword>
<keyword evidence="5" id="KW-0999">Mitochondrion inner membrane</keyword>
<dbReference type="OMA" id="IMRYFKW"/>
<evidence type="ECO:0000256" key="4">
    <source>
        <dbReference type="ARBA" id="ARBA00022787"/>
    </source>
</evidence>
<feature type="domain" description="Phospholipid/glycerol acyltransferase" evidence="13">
    <location>
        <begin position="71"/>
        <end position="219"/>
    </location>
</feature>
<dbReference type="GO" id="GO:0035965">
    <property type="term" value="P:cardiolipin acyl-chain remodeling"/>
    <property type="evidence" value="ECO:0007669"/>
    <property type="project" value="EnsemblFungi"/>
</dbReference>
<evidence type="ECO:0000256" key="10">
    <source>
        <dbReference type="ARBA" id="ARBA00024323"/>
    </source>
</evidence>
<evidence type="ECO:0000256" key="6">
    <source>
        <dbReference type="ARBA" id="ARBA00023098"/>
    </source>
</evidence>
<keyword evidence="3" id="KW-0808">Transferase</keyword>
<evidence type="ECO:0000256" key="12">
    <source>
        <dbReference type="RuleBase" id="RU365062"/>
    </source>
</evidence>
<dbReference type="OrthoDB" id="193467at2759"/>
<dbReference type="InterPro" id="IPR002123">
    <property type="entry name" value="Plipid/glycerol_acylTrfase"/>
</dbReference>
<comment type="catalytic activity">
    <reaction evidence="11">
        <text>1'-[1,2-diacyl-sn-glycero-3-phospho],3'-[1-acyl-sn-glycero-3-phospho]-glycerol + a 1,2-diacyl-sn-glycero-3-phosphocholine = a cardiolipin + a 1-acyl-sn-glycero-3-phosphocholine</text>
        <dbReference type="Rhea" id="RHEA:33731"/>
        <dbReference type="ChEBI" id="CHEBI:57643"/>
        <dbReference type="ChEBI" id="CHEBI:58168"/>
        <dbReference type="ChEBI" id="CHEBI:62237"/>
        <dbReference type="ChEBI" id="CHEBI:64743"/>
    </reaction>
    <physiologicalReaction direction="left-to-right" evidence="11">
        <dbReference type="Rhea" id="RHEA:33732"/>
    </physiologicalReaction>
    <physiologicalReaction direction="right-to-left" evidence="11">
        <dbReference type="Rhea" id="RHEA:33733"/>
    </physiologicalReaction>
</comment>
<dbReference type="HOGENOM" id="CLU_046747_1_1_1"/>
<dbReference type="GO" id="GO:0008654">
    <property type="term" value="P:phospholipid biosynthetic process"/>
    <property type="evidence" value="ECO:0007669"/>
    <property type="project" value="EnsemblFungi"/>
</dbReference>
<evidence type="ECO:0000256" key="9">
    <source>
        <dbReference type="ARBA" id="ARBA00023315"/>
    </source>
</evidence>
<dbReference type="GO" id="GO:0097250">
    <property type="term" value="P:mitochondrial respirasome assembly"/>
    <property type="evidence" value="ECO:0007669"/>
    <property type="project" value="EnsemblFungi"/>
</dbReference>
<dbReference type="CDD" id="cd07989">
    <property type="entry name" value="LPLAT_AGPAT-like"/>
    <property type="match status" value="1"/>
</dbReference>
<dbReference type="GO" id="GO:0042773">
    <property type="term" value="P:ATP synthesis coupled electron transport"/>
    <property type="evidence" value="ECO:0007669"/>
    <property type="project" value="EnsemblFungi"/>
</dbReference>
<dbReference type="STRING" id="1071381.G8BSY4"/>
<proteinExistence type="inferred from homology"/>
<accession>G8BSY4</accession>
<dbReference type="EMBL" id="HE612859">
    <property type="protein sequence ID" value="CCE62955.1"/>
    <property type="molecule type" value="Genomic_DNA"/>
</dbReference>
<dbReference type="Pfam" id="PF01553">
    <property type="entry name" value="Acyltransferase"/>
    <property type="match status" value="1"/>
</dbReference>
<evidence type="ECO:0000256" key="3">
    <source>
        <dbReference type="ARBA" id="ARBA00022679"/>
    </source>
</evidence>
<sequence length="368" mass="42749">MSQSDVLQRGDDFLMQYPRNSKVWKMFSHFTCLFTVGVSKLIITSLYNVELNHFDRLERAIDKAHDQNRGIMTVMNHMSVIDDPFIWAVFPWKTYRKLDNIRWCLGAHNVCFTNKFISTYFSLGQTLSTERFGAGPFQGSIDATVRLLSPDETLKNMDTLKSHFKMNRPAWVHVYPEGFVLQLQPPFSNSMRYFKWGITRMILESTRQPVIVPIFTTGFENIAPEDTAESPVDRYLPAGYGTKINVTVGKEIDEHVIENYRAEWSALVEKYKNPDSPHDLTDELKWGKEAQELRSRVAATLRENVAKIRHEERGFPQEDKRFKSPQWWKRYTTTEGASDPDVKFIGKNWAIRRLQSCLTGKESKDSNK</sequence>
<dbReference type="GO" id="GO:0007007">
    <property type="term" value="P:inner mitochondrial membrane organization"/>
    <property type="evidence" value="ECO:0007669"/>
    <property type="project" value="EnsemblFungi"/>
</dbReference>
<dbReference type="GeneID" id="11534451"/>
<evidence type="ECO:0000256" key="2">
    <source>
        <dbReference type="ARBA" id="ARBA00010524"/>
    </source>
</evidence>
<dbReference type="GO" id="GO:0047184">
    <property type="term" value="F:1-acylglycerophosphocholine O-acyltransferase activity"/>
    <property type="evidence" value="ECO:0007669"/>
    <property type="project" value="EnsemblFungi"/>
</dbReference>
<dbReference type="SMART" id="SM00563">
    <property type="entry name" value="PlsC"/>
    <property type="match status" value="1"/>
</dbReference>
<dbReference type="eggNOG" id="KOG2847">
    <property type="taxonomic scope" value="Eukaryota"/>
</dbReference>